<dbReference type="Proteomes" id="UP000245670">
    <property type="component" value="Unassembled WGS sequence"/>
</dbReference>
<dbReference type="InterPro" id="IPR010031">
    <property type="entry name" value="FAD_lactone_oxidase-like"/>
</dbReference>
<feature type="domain" description="FAD-binding PCMH-type" evidence="3">
    <location>
        <begin position="16"/>
        <end position="178"/>
    </location>
</feature>
<organism evidence="4 5">
    <name type="scientific">Polaribacter aquimarinus</name>
    <dbReference type="NCBI Taxonomy" id="2100726"/>
    <lineage>
        <taxon>Bacteria</taxon>
        <taxon>Pseudomonadati</taxon>
        <taxon>Bacteroidota</taxon>
        <taxon>Flavobacteriia</taxon>
        <taxon>Flavobacteriales</taxon>
        <taxon>Flavobacteriaceae</taxon>
    </lineage>
</organism>
<dbReference type="PIRSF" id="PIRSF000136">
    <property type="entry name" value="LGO_GLO"/>
    <property type="match status" value="1"/>
</dbReference>
<dbReference type="GO" id="GO:0071949">
    <property type="term" value="F:FAD binding"/>
    <property type="evidence" value="ECO:0007669"/>
    <property type="project" value="InterPro"/>
</dbReference>
<dbReference type="RefSeq" id="WP_109405891.1">
    <property type="nucleotide sequence ID" value="NZ_QFFG01000007.1"/>
</dbReference>
<keyword evidence="1" id="KW-0274">FAD</keyword>
<keyword evidence="2" id="KW-0560">Oxidoreductase</keyword>
<keyword evidence="1" id="KW-0285">Flavoprotein</keyword>
<evidence type="ECO:0000256" key="1">
    <source>
        <dbReference type="ARBA" id="ARBA00022827"/>
    </source>
</evidence>
<dbReference type="Gene3D" id="1.10.45.10">
    <property type="entry name" value="Vanillyl-alcohol Oxidase, Chain A, domain 4"/>
    <property type="match status" value="1"/>
</dbReference>
<sequence length="441" mass="50504">MKQNNNNTWISWNENLKHNYEKIYSVSTEEELREVIASNEKIRFFGSKQSSADIAAGTDALIDMTSYNKIVSYDYNRRTITVQAGIILSELLEAIESVGWCIPCLPDINTITIGGALATGTHGTSGKLLCEYMTECRLILADGSIKTIDKDNKLMDAVRVSLGMLGVMSTVTFQCEPEYILHVKEKPENDKEWLPKIKSRLKEHNFLRILWLPHTDTGYVITGDKIDSNKEIVENQGPKYLKHRRTVSKILYKYSHKFPWITAIANKIIAKAFFNSKKEHKGSLYQATVTKSRGSTLELAEWTIALDKFPKVFQELKTEINKWSNKSFIHIPMDIRFVYEDKSWLSYAYGQDTVTMGCVSRNAATADTYEAFKSVEKIFIKHGGRPHWGKRFTAKDPQLSKVYPKWEAFKELREKLDPTNKFLNPYLTELVNAKVVVNEIA</sequence>
<dbReference type="InterPro" id="IPR016169">
    <property type="entry name" value="FAD-bd_PCMH_sub2"/>
</dbReference>
<gene>
    <name evidence="4" type="ORF">DIS07_13975</name>
</gene>
<dbReference type="PANTHER" id="PTHR43762">
    <property type="entry name" value="L-GULONOLACTONE OXIDASE"/>
    <property type="match status" value="1"/>
</dbReference>
<dbReference type="InterPro" id="IPR007173">
    <property type="entry name" value="ALO_C"/>
</dbReference>
<dbReference type="EMBL" id="QFFG01000007">
    <property type="protein sequence ID" value="PWG04074.1"/>
    <property type="molecule type" value="Genomic_DNA"/>
</dbReference>
<dbReference type="OrthoDB" id="9800184at2"/>
<dbReference type="SUPFAM" id="SSF56176">
    <property type="entry name" value="FAD-binding/transporter-associated domain-like"/>
    <property type="match status" value="1"/>
</dbReference>
<reference evidence="4 5" key="1">
    <citation type="submission" date="2018-05" db="EMBL/GenBank/DDBJ databases">
        <title>Polaribacter aquimarinus sp. nov., isolated from sediment in a sediment of sea.</title>
        <authorList>
            <person name="Lu D."/>
        </authorList>
    </citation>
    <scope>NUCLEOTIDE SEQUENCE [LARGE SCALE GENOMIC DNA]</scope>
    <source>
        <strain evidence="4 5">ZY113</strain>
    </source>
</reference>
<dbReference type="Gene3D" id="3.30.465.10">
    <property type="match status" value="1"/>
</dbReference>
<dbReference type="InterPro" id="IPR016171">
    <property type="entry name" value="Vanillyl_alc_oxidase_C-sub2"/>
</dbReference>
<dbReference type="PROSITE" id="PS51387">
    <property type="entry name" value="FAD_PCMH"/>
    <property type="match status" value="1"/>
</dbReference>
<dbReference type="InterPro" id="IPR016167">
    <property type="entry name" value="FAD-bd_PCMH_sub1"/>
</dbReference>
<dbReference type="GO" id="GO:0016020">
    <property type="term" value="C:membrane"/>
    <property type="evidence" value="ECO:0007669"/>
    <property type="project" value="InterPro"/>
</dbReference>
<evidence type="ECO:0000256" key="2">
    <source>
        <dbReference type="ARBA" id="ARBA00023002"/>
    </source>
</evidence>
<evidence type="ECO:0000313" key="4">
    <source>
        <dbReference type="EMBL" id="PWG04074.1"/>
    </source>
</evidence>
<dbReference type="AlphaFoldDB" id="A0A2U2J6W0"/>
<dbReference type="Pfam" id="PF01565">
    <property type="entry name" value="FAD_binding_4"/>
    <property type="match status" value="1"/>
</dbReference>
<dbReference type="PANTHER" id="PTHR43762:SF1">
    <property type="entry name" value="D-ARABINONO-1,4-LACTONE OXIDASE"/>
    <property type="match status" value="1"/>
</dbReference>
<dbReference type="Gene3D" id="3.30.43.10">
    <property type="entry name" value="Uridine Diphospho-n-acetylenolpyruvylglucosamine Reductase, domain 2"/>
    <property type="match status" value="1"/>
</dbReference>
<protein>
    <submittedName>
        <fullName evidence="4">D-arabinono-14-lactone oxidase</fullName>
    </submittedName>
</protein>
<dbReference type="GO" id="GO:0003885">
    <property type="term" value="F:D-arabinono-1,4-lactone oxidase activity"/>
    <property type="evidence" value="ECO:0007669"/>
    <property type="project" value="InterPro"/>
</dbReference>
<evidence type="ECO:0000313" key="5">
    <source>
        <dbReference type="Proteomes" id="UP000245670"/>
    </source>
</evidence>
<dbReference type="InterPro" id="IPR016166">
    <property type="entry name" value="FAD-bd_PCMH"/>
</dbReference>
<dbReference type="Gene3D" id="3.30.70.2520">
    <property type="match status" value="1"/>
</dbReference>
<comment type="caution">
    <text evidence="4">The sequence shown here is derived from an EMBL/GenBank/DDBJ whole genome shotgun (WGS) entry which is preliminary data.</text>
</comment>
<dbReference type="InterPro" id="IPR036318">
    <property type="entry name" value="FAD-bd_PCMH-like_sf"/>
</dbReference>
<dbReference type="Pfam" id="PF04030">
    <property type="entry name" value="ALO"/>
    <property type="match status" value="1"/>
</dbReference>
<evidence type="ECO:0000259" key="3">
    <source>
        <dbReference type="PROSITE" id="PS51387"/>
    </source>
</evidence>
<dbReference type="InterPro" id="IPR006094">
    <property type="entry name" value="Oxid_FAD_bind_N"/>
</dbReference>
<keyword evidence="5" id="KW-1185">Reference proteome</keyword>
<accession>A0A2U2J6W0</accession>
<proteinExistence type="predicted"/>
<name>A0A2U2J6W0_9FLAO</name>